<name>A0A2M9ZCA8_9LEPT</name>
<feature type="region of interest" description="Disordered" evidence="1">
    <location>
        <begin position="209"/>
        <end position="260"/>
    </location>
</feature>
<evidence type="ECO:0000313" key="3">
    <source>
        <dbReference type="EMBL" id="PJZ66038.1"/>
    </source>
</evidence>
<evidence type="ECO:0008006" key="5">
    <source>
        <dbReference type="Google" id="ProtNLM"/>
    </source>
</evidence>
<sequence length="260" mass="28809">MRNRILFLLIFAFLSASALNAEPWIGQGTQNSPYIIKFGYGAGQVQYQYGLSGPSSSIRGTFEYNPRNLGFEVGVNQSDYRIPPDRATQFMVASILGTIAPDRFGLYLFTAAQVDKPGFSQAYLDLGPTYHFNPGQKWDPYIGIGIGIGGSRNLRGYSKLGIRFNFERSFLYFELEGASINRYYGGNQYVYSEASGIFGYGLYFGGSSTNSDKKQESLPPPVAPKEETPVTPVEEKKETPPRIEEEKKDPLPAEGKPSDP</sequence>
<protein>
    <recommendedName>
        <fullName evidence="5">Outer membrane protein beta-barrel domain-containing protein</fullName>
    </recommendedName>
</protein>
<dbReference type="Proteomes" id="UP000231912">
    <property type="component" value="Unassembled WGS sequence"/>
</dbReference>
<evidence type="ECO:0000256" key="2">
    <source>
        <dbReference type="SAM" id="SignalP"/>
    </source>
</evidence>
<evidence type="ECO:0000256" key="1">
    <source>
        <dbReference type="SAM" id="MobiDB-lite"/>
    </source>
</evidence>
<evidence type="ECO:0000313" key="4">
    <source>
        <dbReference type="Proteomes" id="UP000231912"/>
    </source>
</evidence>
<proteinExistence type="predicted"/>
<reference evidence="3 4" key="1">
    <citation type="submission" date="2017-07" db="EMBL/GenBank/DDBJ databases">
        <title>Leptospira spp. isolated from tropical soils.</title>
        <authorList>
            <person name="Thibeaux R."/>
            <person name="Iraola G."/>
            <person name="Ferres I."/>
            <person name="Bierque E."/>
            <person name="Girault D."/>
            <person name="Soupe-Gilbert M.-E."/>
            <person name="Picardeau M."/>
            <person name="Goarant C."/>
        </authorList>
    </citation>
    <scope>NUCLEOTIDE SEQUENCE [LARGE SCALE GENOMIC DNA]</scope>
    <source>
        <strain evidence="3 4">FH2-C-A2</strain>
    </source>
</reference>
<accession>A0A2M9ZCA8</accession>
<comment type="caution">
    <text evidence="3">The sequence shown here is derived from an EMBL/GenBank/DDBJ whole genome shotgun (WGS) entry which is preliminary data.</text>
</comment>
<dbReference type="InterPro" id="IPR011250">
    <property type="entry name" value="OMP/PagP_B-barrel"/>
</dbReference>
<organism evidence="3 4">
    <name type="scientific">Leptospira wolffii</name>
    <dbReference type="NCBI Taxonomy" id="409998"/>
    <lineage>
        <taxon>Bacteria</taxon>
        <taxon>Pseudomonadati</taxon>
        <taxon>Spirochaetota</taxon>
        <taxon>Spirochaetia</taxon>
        <taxon>Leptospirales</taxon>
        <taxon>Leptospiraceae</taxon>
        <taxon>Leptospira</taxon>
    </lineage>
</organism>
<feature type="compositionally biased region" description="Basic and acidic residues" evidence="1">
    <location>
        <begin position="224"/>
        <end position="260"/>
    </location>
</feature>
<dbReference type="SUPFAM" id="SSF56925">
    <property type="entry name" value="OMPA-like"/>
    <property type="match status" value="1"/>
</dbReference>
<keyword evidence="2" id="KW-0732">Signal</keyword>
<feature type="chain" id="PRO_5014664187" description="Outer membrane protein beta-barrel domain-containing protein" evidence="2">
    <location>
        <begin position="22"/>
        <end position="260"/>
    </location>
</feature>
<dbReference type="EMBL" id="NPDT01000003">
    <property type="protein sequence ID" value="PJZ66038.1"/>
    <property type="molecule type" value="Genomic_DNA"/>
</dbReference>
<feature type="signal peptide" evidence="2">
    <location>
        <begin position="1"/>
        <end position="21"/>
    </location>
</feature>
<gene>
    <name evidence="3" type="ORF">CH371_11010</name>
</gene>
<dbReference type="AlphaFoldDB" id="A0A2M9ZCA8"/>